<dbReference type="EnsemblBacteria" id="ABF91967">
    <property type="protein sequence ID" value="ABF91967"/>
    <property type="gene ID" value="MXAN_6929"/>
</dbReference>
<gene>
    <name evidence="2" type="ordered locus">MXAN_6929</name>
</gene>
<keyword evidence="1" id="KW-0472">Membrane</keyword>
<evidence type="ECO:0000313" key="2">
    <source>
        <dbReference type="EMBL" id="ABF91967.1"/>
    </source>
</evidence>
<protein>
    <submittedName>
        <fullName evidence="2">Uncharacterized protein</fullName>
    </submittedName>
</protein>
<feature type="transmembrane region" description="Helical" evidence="1">
    <location>
        <begin position="12"/>
        <end position="39"/>
    </location>
</feature>
<evidence type="ECO:0000313" key="3">
    <source>
        <dbReference type="Proteomes" id="UP000002402"/>
    </source>
</evidence>
<feature type="transmembrane region" description="Helical" evidence="1">
    <location>
        <begin position="45"/>
        <end position="73"/>
    </location>
</feature>
<keyword evidence="1" id="KW-1133">Transmembrane helix</keyword>
<name>Q1CX29_MYXXD</name>
<dbReference type="EMBL" id="CP000113">
    <property type="protein sequence ID" value="ABF91967.1"/>
    <property type="molecule type" value="Genomic_DNA"/>
</dbReference>
<dbReference type="Proteomes" id="UP000002402">
    <property type="component" value="Chromosome"/>
</dbReference>
<organism evidence="2 3">
    <name type="scientific">Myxococcus xanthus (strain DK1622)</name>
    <dbReference type="NCBI Taxonomy" id="246197"/>
    <lineage>
        <taxon>Bacteria</taxon>
        <taxon>Pseudomonadati</taxon>
        <taxon>Myxococcota</taxon>
        <taxon>Myxococcia</taxon>
        <taxon>Myxococcales</taxon>
        <taxon>Cystobacterineae</taxon>
        <taxon>Myxococcaceae</taxon>
        <taxon>Myxococcus</taxon>
    </lineage>
</organism>
<dbReference type="KEGG" id="mxa:MXAN_6929"/>
<keyword evidence="3" id="KW-1185">Reference proteome</keyword>
<dbReference type="AlphaFoldDB" id="Q1CX29"/>
<keyword evidence="1" id="KW-0812">Transmembrane</keyword>
<reference evidence="2 3" key="1">
    <citation type="journal article" date="2006" name="Proc. Natl. Acad. Sci. U.S.A.">
        <title>Evolution of sensory complexity recorded in a myxobacterial genome.</title>
        <authorList>
            <person name="Goldman B.S."/>
            <person name="Nierman W.C."/>
            <person name="Kaiser D."/>
            <person name="Slater S.C."/>
            <person name="Durkin A.S."/>
            <person name="Eisen J.A."/>
            <person name="Ronning C.M."/>
            <person name="Barbazuk W.B."/>
            <person name="Blanchard M."/>
            <person name="Field C."/>
            <person name="Halling C."/>
            <person name="Hinkle G."/>
            <person name="Iartchuk O."/>
            <person name="Kim H.S."/>
            <person name="Mackenzie C."/>
            <person name="Madupu R."/>
            <person name="Miller N."/>
            <person name="Shvartsbeyn A."/>
            <person name="Sullivan S.A."/>
            <person name="Vaudin M."/>
            <person name="Wiegand R."/>
            <person name="Kaplan H.B."/>
        </authorList>
    </citation>
    <scope>NUCLEOTIDE SEQUENCE [LARGE SCALE GENOMIC DNA]</scope>
    <source>
        <strain evidence="3">DK1622</strain>
    </source>
</reference>
<proteinExistence type="predicted"/>
<sequence length="158" mass="15790">MTDFFAAAFRAGAFAVAAFVAAPFWAGAFVALFAVAGFFSVRFWLGAFVALFVVAEDVFATPVWAGAFAVAVLGAASGSEMASAAPVGSSAEAASIAAFFAGRAFVGRAFVGAGSAAAFFTPCTLLDALFGNSTPAPPMASGICWACARAFLEPAPSS</sequence>
<accession>Q1CX29</accession>
<dbReference type="HOGENOM" id="CLU_1667510_0_0_7"/>
<evidence type="ECO:0000256" key="1">
    <source>
        <dbReference type="SAM" id="Phobius"/>
    </source>
</evidence>